<evidence type="ECO:0000256" key="3">
    <source>
        <dbReference type="PIRSR" id="PIRSR015753-3"/>
    </source>
</evidence>
<evidence type="ECO:0000256" key="2">
    <source>
        <dbReference type="PIRSR" id="PIRSR015753-2"/>
    </source>
</evidence>
<keyword evidence="6" id="KW-1185">Reference proteome</keyword>
<dbReference type="AlphaFoldDB" id="A0A507FQT7"/>
<dbReference type="GO" id="GO:0004364">
    <property type="term" value="F:glutathione transferase activity"/>
    <property type="evidence" value="ECO:0007669"/>
    <property type="project" value="InterPro"/>
</dbReference>
<feature type="binding site" evidence="2">
    <location>
        <begin position="130"/>
        <end position="133"/>
    </location>
    <ligand>
        <name>glutathione</name>
        <dbReference type="ChEBI" id="CHEBI:57925"/>
    </ligand>
</feature>
<feature type="binding site" evidence="2">
    <location>
        <position position="94"/>
    </location>
    <ligand>
        <name>glutathione</name>
        <dbReference type="ChEBI" id="CHEBI:57925"/>
    </ligand>
</feature>
<feature type="binding site" evidence="2">
    <location>
        <begin position="148"/>
        <end position="149"/>
    </location>
    <ligand>
        <name>glutathione</name>
        <dbReference type="ChEBI" id="CHEBI:57925"/>
    </ligand>
</feature>
<reference evidence="5 6" key="1">
    <citation type="journal article" date="2019" name="Sci. Rep.">
        <title>Comparative genomics of chytrid fungi reveal insights into the obligate biotrophic and pathogenic lifestyle of Synchytrium endobioticum.</title>
        <authorList>
            <person name="van de Vossenberg B.T.L.H."/>
            <person name="Warris S."/>
            <person name="Nguyen H.D.T."/>
            <person name="van Gent-Pelzer M.P.E."/>
            <person name="Joly D.L."/>
            <person name="van de Geest H.C."/>
            <person name="Bonants P.J.M."/>
            <person name="Smith D.S."/>
            <person name="Levesque C.A."/>
            <person name="van der Lee T.A.J."/>
        </authorList>
    </citation>
    <scope>NUCLEOTIDE SEQUENCE [LARGE SCALE GENOMIC DNA]</scope>
    <source>
        <strain evidence="5 6">CBS 675.73</strain>
    </source>
</reference>
<dbReference type="InterPro" id="IPR004045">
    <property type="entry name" value="Glutathione_S-Trfase_N"/>
</dbReference>
<dbReference type="GO" id="GO:0005737">
    <property type="term" value="C:cytoplasm"/>
    <property type="evidence" value="ECO:0007669"/>
    <property type="project" value="TreeGrafter"/>
</dbReference>
<proteinExistence type="predicted"/>
<feature type="site" description="Lowers pKa of active site Cys" evidence="3">
    <location>
        <position position="298"/>
    </location>
</feature>
<dbReference type="InterPro" id="IPR016639">
    <property type="entry name" value="GST_Omega/GSH"/>
</dbReference>
<dbReference type="PANTHER" id="PTHR32419">
    <property type="entry name" value="GLUTATHIONYL-HYDROQUINONE REDUCTASE"/>
    <property type="match status" value="1"/>
</dbReference>
<feature type="domain" description="GST C-terminal" evidence="4">
    <location>
        <begin position="173"/>
        <end position="301"/>
    </location>
</feature>
<dbReference type="InterPro" id="IPR036282">
    <property type="entry name" value="Glutathione-S-Trfase_C_sf"/>
</dbReference>
<dbReference type="Pfam" id="PF13409">
    <property type="entry name" value="GST_N_2"/>
    <property type="match status" value="1"/>
</dbReference>
<protein>
    <submittedName>
        <fullName evidence="5">Glutathione transferase</fullName>
    </submittedName>
</protein>
<evidence type="ECO:0000256" key="1">
    <source>
        <dbReference type="PIRSR" id="PIRSR015753-1"/>
    </source>
</evidence>
<dbReference type="PANTHER" id="PTHR32419:SF6">
    <property type="entry name" value="GLUTATHIONE S-TRANSFERASE OMEGA-LIKE 1-RELATED"/>
    <property type="match status" value="1"/>
</dbReference>
<dbReference type="InterPro" id="IPR047047">
    <property type="entry name" value="GST_Omega-like_C"/>
</dbReference>
<dbReference type="Gene3D" id="3.40.30.10">
    <property type="entry name" value="Glutaredoxin"/>
    <property type="match status" value="1"/>
</dbReference>
<sequence length="325" mass="36941">MSTTTAPPTAAATDATAKLYKWAGADGEFKRQVSSFRETIAPGTRFAPESGRYHLYVSLACPWAHRTLIVRALKGLESHIGVSVVDYLMTKDGWHFSSAEETPGCIPDNLNNAKYIKEIYFKANPEYSGRFTVPVLWDTKEQTIVNNESSEIIRILNKEFNQFSSNPELDLYPTAAAANIDATNEWIYDQINNGVYKSGFATTQDAYARNVTILFEGLDRVEAILAKNTYLVDNKFTEADVRLFTTIVRFDPVYHGHFKCNLRTISHDYPAILRWARRIYQMRGIKESVDMVHIKRHYYMSHIQINPTQVVPLWNGPDLDVSPDA</sequence>
<dbReference type="SFLD" id="SFLDG01206">
    <property type="entry name" value="Xi.1"/>
    <property type="match status" value="1"/>
</dbReference>
<keyword evidence="5" id="KW-0808">Transferase</keyword>
<evidence type="ECO:0000313" key="6">
    <source>
        <dbReference type="Proteomes" id="UP000320333"/>
    </source>
</evidence>
<dbReference type="SFLD" id="SFLDG01148">
    <property type="entry name" value="Xi_(cytGST)"/>
    <property type="match status" value="1"/>
</dbReference>
<name>A0A507FQT7_9FUNG</name>
<dbReference type="PROSITE" id="PS50405">
    <property type="entry name" value="GST_CTER"/>
    <property type="match status" value="1"/>
</dbReference>
<dbReference type="InterPro" id="IPR036249">
    <property type="entry name" value="Thioredoxin-like_sf"/>
</dbReference>
<comment type="caution">
    <text evidence="5">The sequence shown here is derived from an EMBL/GenBank/DDBJ whole genome shotgun (WGS) entry which is preliminary data.</text>
</comment>
<accession>A0A507FQT7</accession>
<feature type="active site" description="Nucleophile" evidence="1">
    <location>
        <position position="61"/>
    </location>
</feature>
<dbReference type="EMBL" id="QEAP01000013">
    <property type="protein sequence ID" value="TPX77828.1"/>
    <property type="molecule type" value="Genomic_DNA"/>
</dbReference>
<feature type="active site" description="Proton donor/acceptor" evidence="1">
    <location>
        <position position="196"/>
    </location>
</feature>
<dbReference type="Gene3D" id="1.20.1050.10">
    <property type="match status" value="1"/>
</dbReference>
<dbReference type="CDD" id="cd03190">
    <property type="entry name" value="GST_C_Omega_like"/>
    <property type="match status" value="1"/>
</dbReference>
<dbReference type="InterPro" id="IPR010987">
    <property type="entry name" value="Glutathione-S-Trfase_C-like"/>
</dbReference>
<evidence type="ECO:0000313" key="5">
    <source>
        <dbReference type="EMBL" id="TPX77828.1"/>
    </source>
</evidence>
<dbReference type="PIRSF" id="PIRSF015753">
    <property type="entry name" value="GST"/>
    <property type="match status" value="1"/>
</dbReference>
<gene>
    <name evidence="5" type="primary">CCO874</name>
    <name evidence="5" type="ORF">CcCBS67573_g00874</name>
</gene>
<feature type="site" description="Lowers pKa of active site Cys" evidence="3">
    <location>
        <position position="254"/>
    </location>
</feature>
<dbReference type="Proteomes" id="UP000320333">
    <property type="component" value="Unassembled WGS sequence"/>
</dbReference>
<dbReference type="STRING" id="246404.A0A507FQT7"/>
<dbReference type="SFLD" id="SFLDS00019">
    <property type="entry name" value="Glutathione_Transferase_(cytos"/>
    <property type="match status" value="1"/>
</dbReference>
<dbReference type="Pfam" id="PF13410">
    <property type="entry name" value="GST_C_2"/>
    <property type="match status" value="1"/>
</dbReference>
<organism evidence="5 6">
    <name type="scientific">Chytriomyces confervae</name>
    <dbReference type="NCBI Taxonomy" id="246404"/>
    <lineage>
        <taxon>Eukaryota</taxon>
        <taxon>Fungi</taxon>
        <taxon>Fungi incertae sedis</taxon>
        <taxon>Chytridiomycota</taxon>
        <taxon>Chytridiomycota incertae sedis</taxon>
        <taxon>Chytridiomycetes</taxon>
        <taxon>Chytridiales</taxon>
        <taxon>Chytriomycetaceae</taxon>
        <taxon>Chytriomyces</taxon>
    </lineage>
</organism>
<evidence type="ECO:0000259" key="4">
    <source>
        <dbReference type="PROSITE" id="PS50405"/>
    </source>
</evidence>
<dbReference type="SUPFAM" id="SSF47616">
    <property type="entry name" value="GST C-terminal domain-like"/>
    <property type="match status" value="1"/>
</dbReference>
<dbReference type="OrthoDB" id="2309723at2759"/>
<dbReference type="SUPFAM" id="SSF52833">
    <property type="entry name" value="Thioredoxin-like"/>
    <property type="match status" value="1"/>
</dbReference>
<dbReference type="InterPro" id="IPR040079">
    <property type="entry name" value="Glutathione_S-Trfase"/>
</dbReference>